<evidence type="ECO:0000256" key="3">
    <source>
        <dbReference type="ARBA" id="ARBA00022833"/>
    </source>
</evidence>
<dbReference type="GO" id="GO:0006146">
    <property type="term" value="P:adenine catabolic process"/>
    <property type="evidence" value="ECO:0007669"/>
    <property type="project" value="UniProtKB-UniRule"/>
</dbReference>
<evidence type="ECO:0000259" key="6">
    <source>
        <dbReference type="Pfam" id="PF00962"/>
    </source>
</evidence>
<dbReference type="Pfam" id="PF00962">
    <property type="entry name" value="A_deaminase"/>
    <property type="match status" value="1"/>
</dbReference>
<evidence type="ECO:0000256" key="1">
    <source>
        <dbReference type="ARBA" id="ARBA00022723"/>
    </source>
</evidence>
<dbReference type="FunFam" id="3.20.20.140:FF:000039">
    <property type="entry name" value="Adenine deaminase"/>
    <property type="match status" value="1"/>
</dbReference>
<feature type="site" description="Important for catalytic activity" evidence="5">
    <location>
        <position position="226"/>
    </location>
</feature>
<dbReference type="GO" id="GO:0009117">
    <property type="term" value="P:nucleotide metabolic process"/>
    <property type="evidence" value="ECO:0007669"/>
    <property type="project" value="UniProtKB-KW"/>
</dbReference>
<dbReference type="InterPro" id="IPR032466">
    <property type="entry name" value="Metal_Hydrolase"/>
</dbReference>
<keyword evidence="4 5" id="KW-0546">Nucleotide metabolism</keyword>
<dbReference type="GO" id="GO:0043103">
    <property type="term" value="P:hypoxanthine salvage"/>
    <property type="evidence" value="ECO:0007669"/>
    <property type="project" value="UniProtKB-UniRule"/>
</dbReference>
<feature type="binding site" evidence="5">
    <location>
        <position position="22"/>
    </location>
    <ligand>
        <name>Zn(2+)</name>
        <dbReference type="ChEBI" id="CHEBI:29105"/>
        <note>catalytic</note>
    </ligand>
</feature>
<proteinExistence type="inferred from homology"/>
<dbReference type="InterPro" id="IPR028892">
    <property type="entry name" value="ADE"/>
</dbReference>
<dbReference type="EC" id="3.5.4.2" evidence="5"/>
<feature type="binding site" evidence="5">
    <location>
        <position position="284"/>
    </location>
    <ligand>
        <name>substrate</name>
    </ligand>
</feature>
<comment type="similarity">
    <text evidence="5">Belongs to the metallo-dependent hydrolases superfamily. Adenosine and AMP deaminases family. Adenine deaminase type 2 subfamily.</text>
</comment>
<gene>
    <name evidence="7" type="ORF">AVDCRST_MAG55-2815</name>
</gene>
<dbReference type="AlphaFoldDB" id="A0A6J4Q5C0"/>
<feature type="binding site" evidence="5">
    <location>
        <position position="202"/>
    </location>
    <ligand>
        <name>Zn(2+)</name>
        <dbReference type="ChEBI" id="CHEBI:29105"/>
        <note>catalytic</note>
    </ligand>
</feature>
<dbReference type="HAMAP" id="MF_01962">
    <property type="entry name" value="Adenine_deaminase"/>
    <property type="match status" value="1"/>
</dbReference>
<keyword evidence="3 5" id="KW-0862">Zinc</keyword>
<comment type="function">
    <text evidence="5">Catalyzes the hydrolytic deamination of adenine to hypoxanthine. Plays an important role in the purine salvage pathway and in nitrogen catabolism.</text>
</comment>
<evidence type="ECO:0000256" key="5">
    <source>
        <dbReference type="HAMAP-Rule" id="MF_01962"/>
    </source>
</evidence>
<dbReference type="SUPFAM" id="SSF51556">
    <property type="entry name" value="Metallo-dependent hydrolases"/>
    <property type="match status" value="1"/>
</dbReference>
<feature type="binding site" evidence="5">
    <location>
        <position position="283"/>
    </location>
    <ligand>
        <name>Zn(2+)</name>
        <dbReference type="ChEBI" id="CHEBI:29105"/>
        <note>catalytic</note>
    </ligand>
</feature>
<name>A0A6J4Q5C0_9ACTN</name>
<dbReference type="InterPro" id="IPR006330">
    <property type="entry name" value="Ado/ade_deaminase"/>
</dbReference>
<protein>
    <recommendedName>
        <fullName evidence="5">Adenine deaminase</fullName>
        <shortName evidence="5">ADE</shortName>
        <ecNumber evidence="5">3.5.4.2</ecNumber>
    </recommendedName>
    <alternativeName>
        <fullName evidence="5">Adenine aminohydrolase</fullName>
        <shortName evidence="5">AAH</shortName>
    </alternativeName>
</protein>
<dbReference type="GO" id="GO:0005829">
    <property type="term" value="C:cytosol"/>
    <property type="evidence" value="ECO:0007669"/>
    <property type="project" value="TreeGrafter"/>
</dbReference>
<comment type="catalytic activity">
    <reaction evidence="5">
        <text>adenine + H2O + H(+) = hypoxanthine + NH4(+)</text>
        <dbReference type="Rhea" id="RHEA:23688"/>
        <dbReference type="ChEBI" id="CHEBI:15377"/>
        <dbReference type="ChEBI" id="CHEBI:15378"/>
        <dbReference type="ChEBI" id="CHEBI:16708"/>
        <dbReference type="ChEBI" id="CHEBI:17368"/>
        <dbReference type="ChEBI" id="CHEBI:28938"/>
        <dbReference type="EC" id="3.5.4.2"/>
    </reaction>
</comment>
<evidence type="ECO:0000256" key="4">
    <source>
        <dbReference type="ARBA" id="ARBA00023080"/>
    </source>
</evidence>
<organism evidence="7">
    <name type="scientific">uncultured Rubrobacteraceae bacterium</name>
    <dbReference type="NCBI Taxonomy" id="349277"/>
    <lineage>
        <taxon>Bacteria</taxon>
        <taxon>Bacillati</taxon>
        <taxon>Actinomycetota</taxon>
        <taxon>Rubrobacteria</taxon>
        <taxon>Rubrobacterales</taxon>
        <taxon>Rubrobacteraceae</taxon>
        <taxon>environmental samples</taxon>
    </lineage>
</organism>
<keyword evidence="2 5" id="KW-0378">Hydrolase</keyword>
<feature type="binding site" evidence="5">
    <location>
        <position position="24"/>
    </location>
    <ligand>
        <name>Zn(2+)</name>
        <dbReference type="ChEBI" id="CHEBI:29105"/>
        <note>catalytic</note>
    </ligand>
</feature>
<dbReference type="PANTHER" id="PTHR43114:SF6">
    <property type="entry name" value="ADENINE DEAMINASE"/>
    <property type="match status" value="1"/>
</dbReference>
<dbReference type="GO" id="GO:0008270">
    <property type="term" value="F:zinc ion binding"/>
    <property type="evidence" value="ECO:0007669"/>
    <property type="project" value="UniProtKB-UniRule"/>
</dbReference>
<dbReference type="InterPro" id="IPR001365">
    <property type="entry name" value="A_deaminase_dom"/>
</dbReference>
<evidence type="ECO:0000313" key="7">
    <source>
        <dbReference type="EMBL" id="CAA9433355.1"/>
    </source>
</evidence>
<dbReference type="EMBL" id="CADCUZ010000139">
    <property type="protein sequence ID" value="CAA9433355.1"/>
    <property type="molecule type" value="Genomic_DNA"/>
</dbReference>
<reference evidence="7" key="1">
    <citation type="submission" date="2020-02" db="EMBL/GenBank/DDBJ databases">
        <authorList>
            <person name="Meier V. D."/>
        </authorList>
    </citation>
    <scope>NUCLEOTIDE SEQUENCE</scope>
    <source>
        <strain evidence="7">AVDCRST_MAG55</strain>
    </source>
</reference>
<sequence length="341" mass="38380">MSLRYPAAGEAFLRGLPKAELHVHIEGSLEPEMMFEIARRNGIALEYASVEEVREAYDFADLQSFLDLYYKGMRVLLCQKDFYDLTLAYLEKAASQGVRHAEIFFDPQAHTDRGVPFKTAVTGIRRALLDGERRLGVSSRLILCFLRHLSADEAMQTLQEALPYKGWIVGVGLDSSEVGHPPEGFRSVFEEAARHGFLRVAHAGEEGPPEYIWQALDDLGAVRIDHGVRCVEDPELLERLREGQVPLTVCPLSNIRLRCFSSIEEHPVKRMLEEGLRVTVNSDDPAYFGGYVAENYAALRDGLGFTREDFRAVAENSFLASFLDEGEKKKLLDELASYFEA</sequence>
<evidence type="ECO:0000256" key="2">
    <source>
        <dbReference type="ARBA" id="ARBA00022801"/>
    </source>
</evidence>
<dbReference type="NCBIfam" id="NF006850">
    <property type="entry name" value="PRK09358.1-6"/>
    <property type="match status" value="1"/>
</dbReference>
<feature type="domain" description="Adenosine deaminase" evidence="6">
    <location>
        <begin position="17"/>
        <end position="337"/>
    </location>
</feature>
<dbReference type="PANTHER" id="PTHR43114">
    <property type="entry name" value="ADENINE DEAMINASE"/>
    <property type="match status" value="1"/>
</dbReference>
<dbReference type="GO" id="GO:0000034">
    <property type="term" value="F:adenine deaminase activity"/>
    <property type="evidence" value="ECO:0007669"/>
    <property type="project" value="UniProtKB-UniRule"/>
</dbReference>
<dbReference type="Gene3D" id="3.20.20.140">
    <property type="entry name" value="Metal-dependent hydrolases"/>
    <property type="match status" value="1"/>
</dbReference>
<accession>A0A6J4Q5C0</accession>
<comment type="cofactor">
    <cofactor evidence="5">
        <name>Zn(2+)</name>
        <dbReference type="ChEBI" id="CHEBI:29105"/>
    </cofactor>
    <text evidence="5">Binds 1 zinc ion per subunit.</text>
</comment>
<dbReference type="CDD" id="cd01320">
    <property type="entry name" value="ADA"/>
    <property type="match status" value="1"/>
</dbReference>
<keyword evidence="1 5" id="KW-0479">Metal-binding</keyword>
<dbReference type="NCBIfam" id="TIGR01430">
    <property type="entry name" value="aden_deam"/>
    <property type="match status" value="1"/>
</dbReference>
<feature type="active site" description="Proton donor" evidence="5">
    <location>
        <position position="205"/>
    </location>
</feature>